<comment type="caution">
    <text evidence="8">The sequence shown here is derived from an EMBL/GenBank/DDBJ whole genome shotgun (WGS) entry which is preliminary data.</text>
</comment>
<sequence length="253" mass="27937">MKQFAVSRKENSMNPEQFQQALADHGITLTAGQLEQFATYYRMLVESNKHVNLTRITDEDEVYLKHFYDSITGALAEPRLQTVALTLCDIGAGAGFPSLPLKIAFPQLKVTIVDSLNKRIAFLEELVTKLGLTDVTLIHDRAETFSAKKSAHREQFDVVTARAVARLAVLSELCLPAVKVGGEFIAYKALAAPEELQDAGKAIAKLGGQVQQTVQLTLPETDDERNIILIDKKAATPQKYPRRPGLPNKKPIQ</sequence>
<comment type="function">
    <text evidence="6">Specifically methylates the N7 position of a guanine in 16S rRNA.</text>
</comment>
<keyword evidence="2 6" id="KW-0698">rRNA processing</keyword>
<feature type="binding site" evidence="6">
    <location>
        <position position="162"/>
    </location>
    <ligand>
        <name>S-adenosyl-L-methionine</name>
        <dbReference type="ChEBI" id="CHEBI:59789"/>
    </ligand>
</feature>
<comment type="similarity">
    <text evidence="6">Belongs to the methyltransferase superfamily. RNA methyltransferase RsmG family.</text>
</comment>
<dbReference type="NCBIfam" id="TIGR00138">
    <property type="entry name" value="rsmG_gidB"/>
    <property type="match status" value="1"/>
</dbReference>
<dbReference type="GO" id="GO:0005829">
    <property type="term" value="C:cytosol"/>
    <property type="evidence" value="ECO:0007669"/>
    <property type="project" value="TreeGrafter"/>
</dbReference>
<reference evidence="8 9" key="1">
    <citation type="journal article" date="2015" name="Genome Announc.">
        <title>Expanding the biotechnology potential of lactobacilli through comparative genomics of 213 strains and associated genera.</title>
        <authorList>
            <person name="Sun Z."/>
            <person name="Harris H.M."/>
            <person name="McCann A."/>
            <person name="Guo C."/>
            <person name="Argimon S."/>
            <person name="Zhang W."/>
            <person name="Yang X."/>
            <person name="Jeffery I.B."/>
            <person name="Cooney J.C."/>
            <person name="Kagawa T.F."/>
            <person name="Liu W."/>
            <person name="Song Y."/>
            <person name="Salvetti E."/>
            <person name="Wrobel A."/>
            <person name="Rasinkangas P."/>
            <person name="Parkhill J."/>
            <person name="Rea M.C."/>
            <person name="O'Sullivan O."/>
            <person name="Ritari J."/>
            <person name="Douillard F.P."/>
            <person name="Paul Ross R."/>
            <person name="Yang R."/>
            <person name="Briner A.E."/>
            <person name="Felis G.E."/>
            <person name="de Vos W.M."/>
            <person name="Barrangou R."/>
            <person name="Klaenhammer T.R."/>
            <person name="Caufield P.W."/>
            <person name="Cui Y."/>
            <person name="Zhang H."/>
            <person name="O'Toole P.W."/>
        </authorList>
    </citation>
    <scope>NUCLEOTIDE SEQUENCE [LARGE SCALE GENOMIC DNA]</scope>
    <source>
        <strain evidence="8 9">DSM 8475</strain>
    </source>
</reference>
<dbReference type="Proteomes" id="UP000051085">
    <property type="component" value="Unassembled WGS sequence"/>
</dbReference>
<dbReference type="EMBL" id="AZGO01000032">
    <property type="protein sequence ID" value="KRM37453.1"/>
    <property type="molecule type" value="Genomic_DNA"/>
</dbReference>
<comment type="subcellular location">
    <subcellularLocation>
        <location evidence="6">Cytoplasm</location>
    </subcellularLocation>
</comment>
<feature type="binding site" evidence="6">
    <location>
        <position position="96"/>
    </location>
    <ligand>
        <name>S-adenosyl-L-methionine</name>
        <dbReference type="ChEBI" id="CHEBI:59789"/>
    </ligand>
</feature>
<dbReference type="EC" id="2.1.1.-" evidence="6"/>
<keyword evidence="5 6" id="KW-0949">S-adenosyl-L-methionine</keyword>
<dbReference type="PANTHER" id="PTHR31760:SF0">
    <property type="entry name" value="S-ADENOSYL-L-METHIONINE-DEPENDENT METHYLTRANSFERASES SUPERFAMILY PROTEIN"/>
    <property type="match status" value="1"/>
</dbReference>
<evidence type="ECO:0000256" key="7">
    <source>
        <dbReference type="SAM" id="MobiDB-lite"/>
    </source>
</evidence>
<dbReference type="Gene3D" id="3.40.50.150">
    <property type="entry name" value="Vaccinia Virus protein VP39"/>
    <property type="match status" value="1"/>
</dbReference>
<dbReference type="InterPro" id="IPR003682">
    <property type="entry name" value="rRNA_ssu_MeTfrase_G"/>
</dbReference>
<feature type="binding site" evidence="6">
    <location>
        <begin position="142"/>
        <end position="143"/>
    </location>
    <ligand>
        <name>S-adenosyl-L-methionine</name>
        <dbReference type="ChEBI" id="CHEBI:59789"/>
    </ligand>
</feature>
<keyword evidence="3 6" id="KW-0489">Methyltransferase</keyword>
<organism evidence="8 9">
    <name type="scientific">Limosilactobacillus pontis DSM 8475</name>
    <dbReference type="NCBI Taxonomy" id="1423794"/>
    <lineage>
        <taxon>Bacteria</taxon>
        <taxon>Bacillati</taxon>
        <taxon>Bacillota</taxon>
        <taxon>Bacilli</taxon>
        <taxon>Lactobacillales</taxon>
        <taxon>Lactobacillaceae</taxon>
        <taxon>Limosilactobacillus</taxon>
    </lineage>
</organism>
<dbReference type="PANTHER" id="PTHR31760">
    <property type="entry name" value="S-ADENOSYL-L-METHIONINE-DEPENDENT METHYLTRANSFERASES SUPERFAMILY PROTEIN"/>
    <property type="match status" value="1"/>
</dbReference>
<evidence type="ECO:0000256" key="5">
    <source>
        <dbReference type="ARBA" id="ARBA00022691"/>
    </source>
</evidence>
<dbReference type="HAMAP" id="MF_00074">
    <property type="entry name" value="16SrRNA_methyltr_G"/>
    <property type="match status" value="1"/>
</dbReference>
<protein>
    <recommendedName>
        <fullName evidence="6">Ribosomal RNA small subunit methyltransferase G</fullName>
        <ecNumber evidence="6">2.1.1.-</ecNumber>
    </recommendedName>
    <alternativeName>
        <fullName evidence="6">16S rRNA 7-methylguanosine methyltransferase</fullName>
        <shortName evidence="6">16S rRNA m7G methyltransferase</shortName>
    </alternativeName>
</protein>
<name>A0A922PVP1_9LACO</name>
<evidence type="ECO:0000256" key="6">
    <source>
        <dbReference type="HAMAP-Rule" id="MF_00074"/>
    </source>
</evidence>
<keyword evidence="1 6" id="KW-0963">Cytoplasm</keyword>
<evidence type="ECO:0000313" key="8">
    <source>
        <dbReference type="EMBL" id="KRM37453.1"/>
    </source>
</evidence>
<dbReference type="CDD" id="cd02440">
    <property type="entry name" value="AdoMet_MTases"/>
    <property type="match status" value="1"/>
</dbReference>
<accession>A0A922PVP1</accession>
<evidence type="ECO:0000256" key="2">
    <source>
        <dbReference type="ARBA" id="ARBA00022552"/>
    </source>
</evidence>
<dbReference type="AlphaFoldDB" id="A0A922PVP1"/>
<evidence type="ECO:0000313" key="9">
    <source>
        <dbReference type="Proteomes" id="UP000051085"/>
    </source>
</evidence>
<feature type="binding site" evidence="6">
    <location>
        <position position="91"/>
    </location>
    <ligand>
        <name>S-adenosyl-L-methionine</name>
        <dbReference type="ChEBI" id="CHEBI:59789"/>
    </ligand>
</feature>
<dbReference type="Pfam" id="PF02527">
    <property type="entry name" value="GidB"/>
    <property type="match status" value="1"/>
</dbReference>
<evidence type="ECO:0000256" key="4">
    <source>
        <dbReference type="ARBA" id="ARBA00022679"/>
    </source>
</evidence>
<dbReference type="SUPFAM" id="SSF53335">
    <property type="entry name" value="S-adenosyl-L-methionine-dependent methyltransferases"/>
    <property type="match status" value="1"/>
</dbReference>
<dbReference type="FunFam" id="3.40.50.150:FF:000041">
    <property type="entry name" value="Ribosomal RNA small subunit methyltransferase G"/>
    <property type="match status" value="1"/>
</dbReference>
<evidence type="ECO:0000256" key="1">
    <source>
        <dbReference type="ARBA" id="ARBA00022490"/>
    </source>
</evidence>
<dbReference type="GO" id="GO:0070043">
    <property type="term" value="F:rRNA (guanine-N7-)-methyltransferase activity"/>
    <property type="evidence" value="ECO:0007669"/>
    <property type="project" value="UniProtKB-UniRule"/>
</dbReference>
<evidence type="ECO:0000256" key="3">
    <source>
        <dbReference type="ARBA" id="ARBA00022603"/>
    </source>
</evidence>
<feature type="region of interest" description="Disordered" evidence="7">
    <location>
        <begin position="233"/>
        <end position="253"/>
    </location>
</feature>
<gene>
    <name evidence="6" type="primary">rsmG</name>
    <name evidence="8" type="ORF">FD34_GL001299</name>
</gene>
<keyword evidence="4 6" id="KW-0808">Transferase</keyword>
<dbReference type="PIRSF" id="PIRSF003078">
    <property type="entry name" value="GidB"/>
    <property type="match status" value="1"/>
</dbReference>
<dbReference type="InterPro" id="IPR029063">
    <property type="entry name" value="SAM-dependent_MTases_sf"/>
</dbReference>
<comment type="caution">
    <text evidence="6">Lacks conserved residue(s) required for the propagation of feature annotation.</text>
</comment>
<proteinExistence type="inferred from homology"/>